<dbReference type="Gene3D" id="1.25.40.10">
    <property type="entry name" value="Tetratricopeptide repeat domain"/>
    <property type="match status" value="1"/>
</dbReference>
<organism evidence="2 3">
    <name type="scientific">Vibrio ichthyoenteri ATCC 700023</name>
    <dbReference type="NCBI Taxonomy" id="870968"/>
    <lineage>
        <taxon>Bacteria</taxon>
        <taxon>Pseudomonadati</taxon>
        <taxon>Pseudomonadota</taxon>
        <taxon>Gammaproteobacteria</taxon>
        <taxon>Vibrionales</taxon>
        <taxon>Vibrionaceae</taxon>
        <taxon>Vibrio</taxon>
    </lineage>
</organism>
<dbReference type="SUPFAM" id="SSF48452">
    <property type="entry name" value="TPR-like"/>
    <property type="match status" value="2"/>
</dbReference>
<dbReference type="AlphaFoldDB" id="F9RXA1"/>
<keyword evidence="1" id="KW-0732">Signal</keyword>
<dbReference type="OrthoDB" id="5900357at2"/>
<dbReference type="SMART" id="SM00028">
    <property type="entry name" value="TPR"/>
    <property type="match status" value="4"/>
</dbReference>
<dbReference type="Proteomes" id="UP000004605">
    <property type="component" value="Unassembled WGS sequence"/>
</dbReference>
<keyword evidence="3" id="KW-1185">Reference proteome</keyword>
<gene>
    <name evidence="2" type="ORF">VII00023_20957</name>
</gene>
<feature type="signal peptide" evidence="1">
    <location>
        <begin position="1"/>
        <end position="23"/>
    </location>
</feature>
<evidence type="ECO:0000313" key="3">
    <source>
        <dbReference type="Proteomes" id="UP000004605"/>
    </source>
</evidence>
<feature type="chain" id="PRO_5003386324" evidence="1">
    <location>
        <begin position="24"/>
        <end position="756"/>
    </location>
</feature>
<protein>
    <submittedName>
        <fullName evidence="2">TPR-repeat-containing protein</fullName>
    </submittedName>
</protein>
<dbReference type="EMBL" id="AFWF01000012">
    <property type="protein sequence ID" value="EGU48224.1"/>
    <property type="molecule type" value="Genomic_DNA"/>
</dbReference>
<dbReference type="RefSeq" id="WP_006710501.1">
    <property type="nucleotide sequence ID" value="NZ_AFWF01000012.1"/>
</dbReference>
<sequence>MYKLRWERWLCLFTLLVSPFALSAPVYTSPTLNEANSLIDIVPNQARHLALDFLTQRTLTNNAEKSPSAISRDEADNRVRSPGASIDALKILADAEFNLGNPEIALSHLDEAKALASSYHLPYLGLDVELQQIRLQWQFSGDGIKAREQLHLVGDAYEAIKRPEQLAKGLKYQMIMLKAEIASQEGEQALANQLFEQVRPYVNQIKSSYTLINYHITVGEHYLSHQQYNKALSEFLIAYWKAIEEDSSAQLGKVNYRLGVLFYDRRVLDKAIVHLSQAADFYDNYQQSPVLPSILKLMGDIYYQQGKYNLALVQLFNAMDHERTQNNIVNEIDIRISLAATYLKLVNFTLAEQYLERAEELLVGTEAPKLQAYAYLLKSGLASHQRLGQATINNAEKALEIGVKLNDITLQKNAYSLIYHGYEINKQFQTALKYLKKYNKFATLEQQQLDIISEDAFRQQKEFVERSIHMSGQQQELERTETEYRKFQKIAFGLFIISSILFTFLLRRGHILKLQKDEIDRLNQNLFTHSRSGLRNLRMLNAKLAASLEASSGQFEKWHIGELIHEPLNDRLRFVMIDVPFLRNLHMQHGYTEGLKLEKEFGRYLREKISSPARIYHFSDANLLYIEPNNDRNSDPTELVQRIQMWVDEFQVQSSLNRIVRVGMVDYPFLPRAYTALNDKELLDILLMATGAARTLSMQEQTSQWVYLKAIENAPAASLATGNVRKACKHAINQGLIKVHSSYNNEESLKKILKYE</sequence>
<dbReference type="InterPro" id="IPR011990">
    <property type="entry name" value="TPR-like_helical_dom_sf"/>
</dbReference>
<proteinExistence type="predicted"/>
<comment type="caution">
    <text evidence="2">The sequence shown here is derived from an EMBL/GenBank/DDBJ whole genome shotgun (WGS) entry which is preliminary data.</text>
</comment>
<evidence type="ECO:0000313" key="2">
    <source>
        <dbReference type="EMBL" id="EGU48224.1"/>
    </source>
</evidence>
<accession>F9RXA1</accession>
<name>F9RXA1_9VIBR</name>
<reference evidence="2 3" key="1">
    <citation type="journal article" date="2012" name="Int. J. Syst. Evol. Microbiol.">
        <title>Vibrio caribbeanicus sp. nov., isolated from the marine sponge Scleritoderma cyanea.</title>
        <authorList>
            <person name="Hoffmann M."/>
            <person name="Monday S.R."/>
            <person name="Allard M.W."/>
            <person name="Strain E.A."/>
            <person name="Whittaker P."/>
            <person name="Naum M."/>
            <person name="McCarthy P.J."/>
            <person name="Lopez J.V."/>
            <person name="Fischer M."/>
            <person name="Brown E.W."/>
        </authorList>
    </citation>
    <scope>NUCLEOTIDE SEQUENCE [LARGE SCALE GENOMIC DNA]</scope>
    <source>
        <strain evidence="2 3">ATCC 700023</strain>
    </source>
</reference>
<dbReference type="InterPro" id="IPR019734">
    <property type="entry name" value="TPR_rpt"/>
</dbReference>
<evidence type="ECO:0000256" key="1">
    <source>
        <dbReference type="SAM" id="SignalP"/>
    </source>
</evidence>